<dbReference type="InterPro" id="IPR001343">
    <property type="entry name" value="Hemolysn_Ca-bd"/>
</dbReference>
<dbReference type="InterPro" id="IPR011049">
    <property type="entry name" value="Serralysin-like_metalloprot_C"/>
</dbReference>
<dbReference type="PROSITE" id="PS00330">
    <property type="entry name" value="HEMOLYSIN_CALCIUM"/>
    <property type="match status" value="3"/>
</dbReference>
<evidence type="ECO:0000313" key="3">
    <source>
        <dbReference type="EMBL" id="MFC4667659.1"/>
    </source>
</evidence>
<dbReference type="Pfam" id="PF00353">
    <property type="entry name" value="HemolysinCabind"/>
    <property type="match status" value="3"/>
</dbReference>
<dbReference type="InterPro" id="IPR018511">
    <property type="entry name" value="Hemolysin-typ_Ca-bd_CS"/>
</dbReference>
<proteinExistence type="predicted"/>
<gene>
    <name evidence="3" type="ORF">ACFO5X_03770</name>
</gene>
<comment type="subcellular location">
    <subcellularLocation>
        <location evidence="1">Secreted</location>
    </subcellularLocation>
</comment>
<keyword evidence="4" id="KW-1185">Reference proteome</keyword>
<protein>
    <submittedName>
        <fullName evidence="3">Calcium-binding protein</fullName>
    </submittedName>
</protein>
<dbReference type="PANTHER" id="PTHR38340">
    <property type="entry name" value="S-LAYER PROTEIN"/>
    <property type="match status" value="1"/>
</dbReference>
<keyword evidence="2" id="KW-0964">Secreted</keyword>
<evidence type="ECO:0000256" key="1">
    <source>
        <dbReference type="ARBA" id="ARBA00004613"/>
    </source>
</evidence>
<dbReference type="EMBL" id="JBHSGI010000002">
    <property type="protein sequence ID" value="MFC4667659.1"/>
    <property type="molecule type" value="Genomic_DNA"/>
</dbReference>
<comment type="caution">
    <text evidence="3">The sequence shown here is derived from an EMBL/GenBank/DDBJ whole genome shotgun (WGS) entry which is preliminary data.</text>
</comment>
<dbReference type="Gene3D" id="2.150.10.10">
    <property type="entry name" value="Serralysin-like metalloprotease, C-terminal"/>
    <property type="match status" value="2"/>
</dbReference>
<name>A0ABV9KCN3_9RHOB</name>
<dbReference type="PRINTS" id="PR00313">
    <property type="entry name" value="CABNDNGRPT"/>
</dbReference>
<sequence length="477" mass="48337">MALRFTGTTSSGIIADSNNDTWITYQTQNVSAAVDAVNFSTFDNIEYFLQGHVFAGDGGIVAANGASNVDIVIGLGASINAGVDGIELLCDSVADSSHDIVNHGTISAMAGEGVDVRARFSSLTNIGVISAANFGVFFNGDSNDVINHGTIDAEATGILIDGDYGTIVNFGAMNALGTVGLDISGDFGTIKNFGTVVADSVAIDLGGSGRIANSGTANAGIGIRAISFVDATTDAFRILNSGSVLAESYGVYLSGGAEDTFILRNSGEIRVQDVDGAAILGSGSGDVIRNSGILEGNVRLGAGNDSYFGGEGTLLGLLDGGDGDDTLLGGQADDDMFGNSGGDTLTGRAGDDALNGGGGSDVLHGNRGDDTLLGGAGADWLSGGQDDDTLTGGSQPDRFVFIRNSGDDTITDFENGLDKIDLTAFGLRTNLYGSVVAPALIKAGPDVFLDLTALGGHGSILIKDTAFNLIDGFDFIL</sequence>
<dbReference type="SUPFAM" id="SSF51120">
    <property type="entry name" value="beta-Roll"/>
    <property type="match status" value="1"/>
</dbReference>
<dbReference type="PANTHER" id="PTHR38340:SF1">
    <property type="entry name" value="S-LAYER PROTEIN"/>
    <property type="match status" value="1"/>
</dbReference>
<accession>A0ABV9KCN3</accession>
<reference evidence="4" key="1">
    <citation type="journal article" date="2019" name="Int. J. Syst. Evol. Microbiol.">
        <title>The Global Catalogue of Microorganisms (GCM) 10K type strain sequencing project: providing services to taxonomists for standard genome sequencing and annotation.</title>
        <authorList>
            <consortium name="The Broad Institute Genomics Platform"/>
            <consortium name="The Broad Institute Genome Sequencing Center for Infectious Disease"/>
            <person name="Wu L."/>
            <person name="Ma J."/>
        </authorList>
    </citation>
    <scope>NUCLEOTIDE SEQUENCE [LARGE SCALE GENOMIC DNA]</scope>
    <source>
        <strain evidence="4">CGMCC 4.7283</strain>
    </source>
</reference>
<organism evidence="3 4">
    <name type="scientific">Seohaeicola nanhaiensis</name>
    <dbReference type="NCBI Taxonomy" id="1387282"/>
    <lineage>
        <taxon>Bacteria</taxon>
        <taxon>Pseudomonadati</taxon>
        <taxon>Pseudomonadota</taxon>
        <taxon>Alphaproteobacteria</taxon>
        <taxon>Rhodobacterales</taxon>
        <taxon>Roseobacteraceae</taxon>
        <taxon>Seohaeicola</taxon>
    </lineage>
</organism>
<dbReference type="RefSeq" id="WP_380715894.1">
    <property type="nucleotide sequence ID" value="NZ_JBHSGI010000002.1"/>
</dbReference>
<evidence type="ECO:0000256" key="2">
    <source>
        <dbReference type="ARBA" id="ARBA00022525"/>
    </source>
</evidence>
<dbReference type="Proteomes" id="UP001595973">
    <property type="component" value="Unassembled WGS sequence"/>
</dbReference>
<dbReference type="InterPro" id="IPR050557">
    <property type="entry name" value="RTX_toxin/Mannuronan_C5-epim"/>
</dbReference>
<evidence type="ECO:0000313" key="4">
    <source>
        <dbReference type="Proteomes" id="UP001595973"/>
    </source>
</evidence>